<accession>A0A4Z2ELK2</accession>
<feature type="compositionally biased region" description="Low complexity" evidence="1">
    <location>
        <begin position="19"/>
        <end position="31"/>
    </location>
</feature>
<comment type="caution">
    <text evidence="2">The sequence shown here is derived from an EMBL/GenBank/DDBJ whole genome shotgun (WGS) entry which is preliminary data.</text>
</comment>
<name>A0A4Z2ELK2_9TELE</name>
<keyword evidence="3" id="KW-1185">Reference proteome</keyword>
<protein>
    <submittedName>
        <fullName evidence="2">Uncharacterized protein</fullName>
    </submittedName>
</protein>
<dbReference type="EMBL" id="SRLO01005638">
    <property type="protein sequence ID" value="TNN29450.1"/>
    <property type="molecule type" value="Genomic_DNA"/>
</dbReference>
<reference evidence="2 3" key="1">
    <citation type="submission" date="2019-03" db="EMBL/GenBank/DDBJ databases">
        <title>First draft genome of Liparis tanakae, snailfish: a comprehensive survey of snailfish specific genes.</title>
        <authorList>
            <person name="Kim W."/>
            <person name="Song I."/>
            <person name="Jeong J.-H."/>
            <person name="Kim D."/>
            <person name="Kim S."/>
            <person name="Ryu S."/>
            <person name="Song J.Y."/>
            <person name="Lee S.K."/>
        </authorList>
    </citation>
    <scope>NUCLEOTIDE SEQUENCE [LARGE SCALE GENOMIC DNA]</scope>
    <source>
        <tissue evidence="2">Muscle</tissue>
    </source>
</reference>
<organism evidence="2 3">
    <name type="scientific">Liparis tanakae</name>
    <name type="common">Tanaka's snailfish</name>
    <dbReference type="NCBI Taxonomy" id="230148"/>
    <lineage>
        <taxon>Eukaryota</taxon>
        <taxon>Metazoa</taxon>
        <taxon>Chordata</taxon>
        <taxon>Craniata</taxon>
        <taxon>Vertebrata</taxon>
        <taxon>Euteleostomi</taxon>
        <taxon>Actinopterygii</taxon>
        <taxon>Neopterygii</taxon>
        <taxon>Teleostei</taxon>
        <taxon>Neoteleostei</taxon>
        <taxon>Acanthomorphata</taxon>
        <taxon>Eupercaria</taxon>
        <taxon>Perciformes</taxon>
        <taxon>Cottioidei</taxon>
        <taxon>Cottales</taxon>
        <taxon>Liparidae</taxon>
        <taxon>Liparis</taxon>
    </lineage>
</organism>
<evidence type="ECO:0000313" key="3">
    <source>
        <dbReference type="Proteomes" id="UP000314294"/>
    </source>
</evidence>
<feature type="region of interest" description="Disordered" evidence="1">
    <location>
        <begin position="1"/>
        <end position="65"/>
    </location>
</feature>
<evidence type="ECO:0000313" key="2">
    <source>
        <dbReference type="EMBL" id="TNN29450.1"/>
    </source>
</evidence>
<proteinExistence type="predicted"/>
<dbReference type="AlphaFoldDB" id="A0A4Z2ELK2"/>
<feature type="compositionally biased region" description="Basic residues" evidence="1">
    <location>
        <begin position="56"/>
        <end position="65"/>
    </location>
</feature>
<gene>
    <name evidence="2" type="ORF">EYF80_060400</name>
</gene>
<dbReference type="Proteomes" id="UP000314294">
    <property type="component" value="Unassembled WGS sequence"/>
</dbReference>
<evidence type="ECO:0000256" key="1">
    <source>
        <dbReference type="SAM" id="MobiDB-lite"/>
    </source>
</evidence>
<sequence>MLMGSRSWGNGAAPEDSRGQTAAKASARTAGRTGGGEPGIGLIVAGDEASQETHGRRQIHTPHLE</sequence>